<dbReference type="Proteomes" id="UP001501570">
    <property type="component" value="Unassembled WGS sequence"/>
</dbReference>
<evidence type="ECO:0000313" key="2">
    <source>
        <dbReference type="Proteomes" id="UP001501570"/>
    </source>
</evidence>
<sequence>MVGRERDAARARLEQLAGASGAYTAVLGEKERFLRGSDDPRGAELLSLAEESGRLTGEVREVDEALRAGRQAQEALSRLADRLSSASGWSTYDTFFGGGAIASAIKHSRLDDAARDAAYADRCLAVLRTELADVDGEQPAVPRLGLDGLTRFVDIWFDNAFTDFAVRGRIKQAQESVARSTRLVGDVMNRLRQRSAQARARLAAIQTRRDDLLTR</sequence>
<proteinExistence type="predicted"/>
<keyword evidence="2" id="KW-1185">Reference proteome</keyword>
<name>A0ABP9S5W4_9ACTN</name>
<reference evidence="2" key="1">
    <citation type="journal article" date="2019" name="Int. J. Syst. Evol. Microbiol.">
        <title>The Global Catalogue of Microorganisms (GCM) 10K type strain sequencing project: providing services to taxonomists for standard genome sequencing and annotation.</title>
        <authorList>
            <consortium name="The Broad Institute Genomics Platform"/>
            <consortium name="The Broad Institute Genome Sequencing Center for Infectious Disease"/>
            <person name="Wu L."/>
            <person name="Ma J."/>
        </authorList>
    </citation>
    <scope>NUCLEOTIDE SEQUENCE [LARGE SCALE GENOMIC DNA]</scope>
    <source>
        <strain evidence="2">JCM 18304</strain>
    </source>
</reference>
<organism evidence="1 2">
    <name type="scientific">Rugosimonospora acidiphila</name>
    <dbReference type="NCBI Taxonomy" id="556531"/>
    <lineage>
        <taxon>Bacteria</taxon>
        <taxon>Bacillati</taxon>
        <taxon>Actinomycetota</taxon>
        <taxon>Actinomycetes</taxon>
        <taxon>Micromonosporales</taxon>
        <taxon>Micromonosporaceae</taxon>
        <taxon>Rugosimonospora</taxon>
    </lineage>
</organism>
<dbReference type="EMBL" id="BAABJQ010000014">
    <property type="protein sequence ID" value="GAA5190894.1"/>
    <property type="molecule type" value="Genomic_DNA"/>
</dbReference>
<accession>A0ABP9S5W4</accession>
<protein>
    <submittedName>
        <fullName evidence="1">Uncharacterized protein</fullName>
    </submittedName>
</protein>
<evidence type="ECO:0000313" key="1">
    <source>
        <dbReference type="EMBL" id="GAA5190894.1"/>
    </source>
</evidence>
<gene>
    <name evidence="1" type="ORF">GCM10023322_47130</name>
</gene>
<comment type="caution">
    <text evidence="1">The sequence shown here is derived from an EMBL/GenBank/DDBJ whole genome shotgun (WGS) entry which is preliminary data.</text>
</comment>